<dbReference type="EMBL" id="JALJOQ010000018">
    <property type="protein sequence ID" value="KAK9809559.1"/>
    <property type="molecule type" value="Genomic_DNA"/>
</dbReference>
<accession>A0AAW1PJ09</accession>
<evidence type="ECO:0000256" key="1">
    <source>
        <dbReference type="SAM" id="MobiDB-lite"/>
    </source>
</evidence>
<dbReference type="Gene3D" id="3.30.710.10">
    <property type="entry name" value="Potassium Channel Kv1.1, Chain A"/>
    <property type="match status" value="1"/>
</dbReference>
<keyword evidence="3" id="KW-1185">Reference proteome</keyword>
<reference evidence="2 3" key="1">
    <citation type="journal article" date="2024" name="Nat. Commun.">
        <title>Phylogenomics reveals the evolutionary origins of lichenization in chlorophyte algae.</title>
        <authorList>
            <person name="Puginier C."/>
            <person name="Libourel C."/>
            <person name="Otte J."/>
            <person name="Skaloud P."/>
            <person name="Haon M."/>
            <person name="Grisel S."/>
            <person name="Petersen M."/>
            <person name="Berrin J.G."/>
            <person name="Delaux P.M."/>
            <person name="Dal Grande F."/>
            <person name="Keller J."/>
        </authorList>
    </citation>
    <scope>NUCLEOTIDE SEQUENCE [LARGE SCALE GENOMIC DNA]</scope>
    <source>
        <strain evidence="2 3">SAG 2036</strain>
    </source>
</reference>
<gene>
    <name evidence="2" type="ORF">WJX73_001540</name>
</gene>
<comment type="caution">
    <text evidence="2">The sequence shown here is derived from an EMBL/GenBank/DDBJ whole genome shotgun (WGS) entry which is preliminary data.</text>
</comment>
<feature type="region of interest" description="Disordered" evidence="1">
    <location>
        <begin position="1"/>
        <end position="26"/>
    </location>
</feature>
<evidence type="ECO:0008006" key="4">
    <source>
        <dbReference type="Google" id="ProtNLM"/>
    </source>
</evidence>
<dbReference type="InterPro" id="IPR011333">
    <property type="entry name" value="SKP1/BTB/POZ_sf"/>
</dbReference>
<dbReference type="Proteomes" id="UP001465755">
    <property type="component" value="Unassembled WGS sequence"/>
</dbReference>
<sequence length="198" mass="21825">MGDSKKRKASPEDVKLTPLEPESESKEPCFAHLDTFPPDQRDWLQLTADVNLEANTGVKVPVHASQLVQWSRVLGGCITAVVSPAQLKDYKLRLPVDIPDAVLTDMLRPLYASLAADELGKLVDTRSDRTFEVLRAAHKYDFNRLLESMEKLAVSSVSANCSSSSAAYRAQALEAIQWVAIAQELDLKLLTAKCEEVS</sequence>
<evidence type="ECO:0000313" key="2">
    <source>
        <dbReference type="EMBL" id="KAK9809559.1"/>
    </source>
</evidence>
<organism evidence="2 3">
    <name type="scientific">Symbiochloris irregularis</name>
    <dbReference type="NCBI Taxonomy" id="706552"/>
    <lineage>
        <taxon>Eukaryota</taxon>
        <taxon>Viridiplantae</taxon>
        <taxon>Chlorophyta</taxon>
        <taxon>core chlorophytes</taxon>
        <taxon>Trebouxiophyceae</taxon>
        <taxon>Trebouxiales</taxon>
        <taxon>Trebouxiaceae</taxon>
        <taxon>Symbiochloris</taxon>
    </lineage>
</organism>
<name>A0AAW1PJ09_9CHLO</name>
<proteinExistence type="predicted"/>
<dbReference type="AlphaFoldDB" id="A0AAW1PJ09"/>
<evidence type="ECO:0000313" key="3">
    <source>
        <dbReference type="Proteomes" id="UP001465755"/>
    </source>
</evidence>
<protein>
    <recommendedName>
        <fullName evidence="4">BTB domain-containing protein</fullName>
    </recommendedName>
</protein>